<evidence type="ECO:0000256" key="1">
    <source>
        <dbReference type="SAM" id="MobiDB-lite"/>
    </source>
</evidence>
<feature type="region of interest" description="Disordered" evidence="1">
    <location>
        <begin position="128"/>
        <end position="206"/>
    </location>
</feature>
<organism evidence="3 4">
    <name type="scientific">Penicillium antarcticum</name>
    <dbReference type="NCBI Taxonomy" id="416450"/>
    <lineage>
        <taxon>Eukaryota</taxon>
        <taxon>Fungi</taxon>
        <taxon>Dikarya</taxon>
        <taxon>Ascomycota</taxon>
        <taxon>Pezizomycotina</taxon>
        <taxon>Eurotiomycetes</taxon>
        <taxon>Eurotiomycetidae</taxon>
        <taxon>Eurotiales</taxon>
        <taxon>Aspergillaceae</taxon>
        <taxon>Penicillium</taxon>
    </lineage>
</organism>
<feature type="compositionally biased region" description="Basic and acidic residues" evidence="1">
    <location>
        <begin position="149"/>
        <end position="158"/>
    </location>
</feature>
<dbReference type="SUPFAM" id="SSF51045">
    <property type="entry name" value="WW domain"/>
    <property type="match status" value="1"/>
</dbReference>
<feature type="region of interest" description="Disordered" evidence="1">
    <location>
        <begin position="1"/>
        <end position="65"/>
    </location>
</feature>
<keyword evidence="4" id="KW-1185">Reference proteome</keyword>
<accession>A0A1V6QGG1</accession>
<feature type="compositionally biased region" description="Acidic residues" evidence="1">
    <location>
        <begin position="187"/>
        <end position="206"/>
    </location>
</feature>
<dbReference type="SMART" id="SM00456">
    <property type="entry name" value="WW"/>
    <property type="match status" value="1"/>
</dbReference>
<dbReference type="InterPro" id="IPR036020">
    <property type="entry name" value="WW_dom_sf"/>
</dbReference>
<dbReference type="EMBL" id="MDYN01000004">
    <property type="protein sequence ID" value="OQD88299.1"/>
    <property type="molecule type" value="Genomic_DNA"/>
</dbReference>
<comment type="caution">
    <text evidence="3">The sequence shown here is derived from an EMBL/GenBank/DDBJ whole genome shotgun (WGS) entry which is preliminary data.</text>
</comment>
<dbReference type="InterPro" id="IPR001202">
    <property type="entry name" value="WW_dom"/>
</dbReference>
<dbReference type="Proteomes" id="UP000191672">
    <property type="component" value="Unassembled WGS sequence"/>
</dbReference>
<dbReference type="Gene3D" id="2.20.70.10">
    <property type="match status" value="1"/>
</dbReference>
<feature type="compositionally biased region" description="Basic residues" evidence="1">
    <location>
        <begin position="164"/>
        <end position="180"/>
    </location>
</feature>
<protein>
    <recommendedName>
        <fullName evidence="2">WW domain-containing protein</fullName>
    </recommendedName>
</protein>
<evidence type="ECO:0000313" key="4">
    <source>
        <dbReference type="Proteomes" id="UP000191672"/>
    </source>
</evidence>
<gene>
    <name evidence="3" type="ORF">PENANT_c004G04628</name>
</gene>
<dbReference type="PROSITE" id="PS50020">
    <property type="entry name" value="WW_DOMAIN_2"/>
    <property type="match status" value="1"/>
</dbReference>
<name>A0A1V6QGG1_9EURO</name>
<dbReference type="Pfam" id="PF00397">
    <property type="entry name" value="WW"/>
    <property type="match status" value="1"/>
</dbReference>
<sequence length="206" mass="22301">MGFLRKINGKIHDKPQNAATDSINPSEPEPQPNSDAYPSGPSEGHDQRYQSYKPAPNHGYGTTSAGCSLPTRIYPAFPNFAALDPDSVPYPWSMQFDPSSGRTYYVNSETGESTWFPFVVSATLEAADANDLIERPTKHSGNKRLGGNKSDDSEDTRAYDLVGKLKRRSKGLKSKVKGAFHGKNGSEEDEDSSSSSESDSDSDAGS</sequence>
<proteinExistence type="predicted"/>
<evidence type="ECO:0000259" key="2">
    <source>
        <dbReference type="PROSITE" id="PS50020"/>
    </source>
</evidence>
<dbReference type="AlphaFoldDB" id="A0A1V6QGG1"/>
<dbReference type="CDD" id="cd00201">
    <property type="entry name" value="WW"/>
    <property type="match status" value="1"/>
</dbReference>
<feature type="domain" description="WW" evidence="2">
    <location>
        <begin position="86"/>
        <end position="115"/>
    </location>
</feature>
<evidence type="ECO:0000313" key="3">
    <source>
        <dbReference type="EMBL" id="OQD88299.1"/>
    </source>
</evidence>
<reference evidence="4" key="1">
    <citation type="journal article" date="2017" name="Nat. Microbiol.">
        <title>Global analysis of biosynthetic gene clusters reveals vast potential of secondary metabolite production in Penicillium species.</title>
        <authorList>
            <person name="Nielsen J.C."/>
            <person name="Grijseels S."/>
            <person name="Prigent S."/>
            <person name="Ji B."/>
            <person name="Dainat J."/>
            <person name="Nielsen K.F."/>
            <person name="Frisvad J.C."/>
            <person name="Workman M."/>
            <person name="Nielsen J."/>
        </authorList>
    </citation>
    <scope>NUCLEOTIDE SEQUENCE [LARGE SCALE GENOMIC DNA]</scope>
    <source>
        <strain evidence="4">IBT 31811</strain>
    </source>
</reference>